<dbReference type="Pfam" id="PF00072">
    <property type="entry name" value="Response_reg"/>
    <property type="match status" value="1"/>
</dbReference>
<dbReference type="EMBL" id="SPMZ01000078">
    <property type="protein sequence ID" value="NMQ21173.1"/>
    <property type="molecule type" value="Genomic_DNA"/>
</dbReference>
<dbReference type="SUPFAM" id="SSF52172">
    <property type="entry name" value="CheY-like"/>
    <property type="match status" value="1"/>
</dbReference>
<dbReference type="PANTHER" id="PTHR48111">
    <property type="entry name" value="REGULATOR OF RPOS"/>
    <property type="match status" value="1"/>
</dbReference>
<dbReference type="Proteomes" id="UP000760480">
    <property type="component" value="Unassembled WGS sequence"/>
</dbReference>
<evidence type="ECO:0000259" key="8">
    <source>
        <dbReference type="PROSITE" id="PS50110"/>
    </source>
</evidence>
<evidence type="ECO:0000256" key="5">
    <source>
        <dbReference type="ARBA" id="ARBA00023163"/>
    </source>
</evidence>
<evidence type="ECO:0000256" key="4">
    <source>
        <dbReference type="ARBA" id="ARBA00023125"/>
    </source>
</evidence>
<comment type="caution">
    <text evidence="10">The sequence shown here is derived from an EMBL/GenBank/DDBJ whole genome shotgun (WGS) entry which is preliminary data.</text>
</comment>
<name>A0ABX1TP01_9GAMM</name>
<dbReference type="SMART" id="SM00862">
    <property type="entry name" value="Trans_reg_C"/>
    <property type="match status" value="1"/>
</dbReference>
<dbReference type="InterPro" id="IPR016032">
    <property type="entry name" value="Sig_transdc_resp-reg_C-effctor"/>
</dbReference>
<dbReference type="InterPro" id="IPR001867">
    <property type="entry name" value="OmpR/PhoB-type_DNA-bd"/>
</dbReference>
<reference evidence="10 11" key="1">
    <citation type="submission" date="2019-03" db="EMBL/GenBank/DDBJ databases">
        <title>Metabolic reconstructions from genomes of highly enriched 'Candidatus Accumulibacter' and 'Candidatus Competibacter' bioreactor populations.</title>
        <authorList>
            <person name="Annavajhala M.K."/>
            <person name="Welles L."/>
            <person name="Abbas B."/>
            <person name="Sorokin D."/>
            <person name="Park H."/>
            <person name="Van Loosdrecht M."/>
            <person name="Chandran K."/>
        </authorList>
    </citation>
    <scope>NUCLEOTIDE SEQUENCE [LARGE SCALE GENOMIC DNA]</scope>
    <source>
        <strain evidence="10 11">SBR_G</strain>
    </source>
</reference>
<dbReference type="CDD" id="cd00383">
    <property type="entry name" value="trans_reg_C"/>
    <property type="match status" value="1"/>
</dbReference>
<dbReference type="InterPro" id="IPR039420">
    <property type="entry name" value="WalR-like"/>
</dbReference>
<evidence type="ECO:0000256" key="3">
    <source>
        <dbReference type="ARBA" id="ARBA00023015"/>
    </source>
</evidence>
<evidence type="ECO:0000313" key="11">
    <source>
        <dbReference type="Proteomes" id="UP000760480"/>
    </source>
</evidence>
<dbReference type="InterPro" id="IPR001789">
    <property type="entry name" value="Sig_transdc_resp-reg_receiver"/>
</dbReference>
<sequence>MPLSDTHILIVEDDEEIARLVQNLLTREGFRAETAGNSEAMHAVMARFSPDLIILDLMLPGVDGLSICRDLRKRCDLPILMLTAKSEDIDRVLGLEMGADDYLTKPFNPRELLARVRAILRRTRGETKSAGNRRHTFERFVMDLDARTLQGPDGEEITLTSAEFDLLACFIERPRRVLSREQLLDWTRGREADPFDRTIDMAISRLRKKFDAATPGCKLISTIRNNGYLFVPQVSPVP</sequence>
<protein>
    <submittedName>
        <fullName evidence="10">Response regulator transcription factor</fullName>
    </submittedName>
</protein>
<evidence type="ECO:0000256" key="7">
    <source>
        <dbReference type="PROSITE-ProRule" id="PRU01091"/>
    </source>
</evidence>
<dbReference type="Gene3D" id="1.10.10.10">
    <property type="entry name" value="Winged helix-like DNA-binding domain superfamily/Winged helix DNA-binding domain"/>
    <property type="match status" value="1"/>
</dbReference>
<keyword evidence="3" id="KW-0805">Transcription regulation</keyword>
<dbReference type="InterPro" id="IPR011006">
    <property type="entry name" value="CheY-like_superfamily"/>
</dbReference>
<accession>A0ABX1TP01</accession>
<feature type="domain" description="Response regulatory" evidence="8">
    <location>
        <begin position="7"/>
        <end position="120"/>
    </location>
</feature>
<dbReference type="InterPro" id="IPR036388">
    <property type="entry name" value="WH-like_DNA-bd_sf"/>
</dbReference>
<gene>
    <name evidence="10" type="ORF">E4P82_19405</name>
</gene>
<evidence type="ECO:0000256" key="2">
    <source>
        <dbReference type="ARBA" id="ARBA00023012"/>
    </source>
</evidence>
<dbReference type="Gene3D" id="3.40.50.2300">
    <property type="match status" value="1"/>
</dbReference>
<evidence type="ECO:0000256" key="1">
    <source>
        <dbReference type="ARBA" id="ARBA00022553"/>
    </source>
</evidence>
<feature type="modified residue" description="4-aspartylphosphate" evidence="6">
    <location>
        <position position="56"/>
    </location>
</feature>
<dbReference type="PROSITE" id="PS50110">
    <property type="entry name" value="RESPONSE_REGULATORY"/>
    <property type="match status" value="1"/>
</dbReference>
<dbReference type="SUPFAM" id="SSF46894">
    <property type="entry name" value="C-terminal effector domain of the bipartite response regulators"/>
    <property type="match status" value="1"/>
</dbReference>
<keyword evidence="2" id="KW-0902">Two-component regulatory system</keyword>
<proteinExistence type="predicted"/>
<organism evidence="10 11">
    <name type="scientific">Candidatus Competibacter phosphatis</name>
    <dbReference type="NCBI Taxonomy" id="221280"/>
    <lineage>
        <taxon>Bacteria</taxon>
        <taxon>Pseudomonadati</taxon>
        <taxon>Pseudomonadota</taxon>
        <taxon>Gammaproteobacteria</taxon>
        <taxon>Candidatus Competibacteraceae</taxon>
        <taxon>Candidatus Competibacter</taxon>
    </lineage>
</organism>
<feature type="domain" description="OmpR/PhoB-type" evidence="9">
    <location>
        <begin position="132"/>
        <end position="232"/>
    </location>
</feature>
<evidence type="ECO:0000256" key="6">
    <source>
        <dbReference type="PROSITE-ProRule" id="PRU00169"/>
    </source>
</evidence>
<keyword evidence="4 7" id="KW-0238">DNA-binding</keyword>
<dbReference type="PROSITE" id="PS51755">
    <property type="entry name" value="OMPR_PHOB"/>
    <property type="match status" value="1"/>
</dbReference>
<dbReference type="SMART" id="SM00448">
    <property type="entry name" value="REC"/>
    <property type="match status" value="1"/>
</dbReference>
<dbReference type="RefSeq" id="WP_169250441.1">
    <property type="nucleotide sequence ID" value="NZ_SPMZ01000078.1"/>
</dbReference>
<keyword evidence="1 6" id="KW-0597">Phosphoprotein</keyword>
<dbReference type="Gene3D" id="6.10.250.690">
    <property type="match status" value="1"/>
</dbReference>
<dbReference type="Pfam" id="PF00486">
    <property type="entry name" value="Trans_reg_C"/>
    <property type="match status" value="1"/>
</dbReference>
<evidence type="ECO:0000259" key="9">
    <source>
        <dbReference type="PROSITE" id="PS51755"/>
    </source>
</evidence>
<keyword evidence="11" id="KW-1185">Reference proteome</keyword>
<feature type="DNA-binding region" description="OmpR/PhoB-type" evidence="7">
    <location>
        <begin position="132"/>
        <end position="232"/>
    </location>
</feature>
<keyword evidence="5" id="KW-0804">Transcription</keyword>
<dbReference type="PANTHER" id="PTHR48111:SF4">
    <property type="entry name" value="DNA-BINDING DUAL TRANSCRIPTIONAL REGULATOR OMPR"/>
    <property type="match status" value="1"/>
</dbReference>
<evidence type="ECO:0000313" key="10">
    <source>
        <dbReference type="EMBL" id="NMQ21173.1"/>
    </source>
</evidence>